<dbReference type="AlphaFoldDB" id="A0AAF0US17"/>
<protein>
    <submittedName>
        <fullName evidence="1">Uncharacterized protein</fullName>
    </submittedName>
</protein>
<keyword evidence="2" id="KW-1185">Reference proteome</keyword>
<reference evidence="1" key="1">
    <citation type="submission" date="2023-08" db="EMBL/GenBank/DDBJ databases">
        <title>A de novo genome assembly of Solanum verrucosum Schlechtendal, a Mexican diploid species geographically isolated from the other diploid A-genome species in potato relatives.</title>
        <authorList>
            <person name="Hosaka K."/>
        </authorList>
    </citation>
    <scope>NUCLEOTIDE SEQUENCE</scope>
    <source>
        <tissue evidence="1">Young leaves</tissue>
    </source>
</reference>
<evidence type="ECO:0000313" key="1">
    <source>
        <dbReference type="EMBL" id="WMV50383.1"/>
    </source>
</evidence>
<gene>
    <name evidence="1" type="ORF">MTR67_043768</name>
</gene>
<name>A0AAF0US17_SOLVR</name>
<evidence type="ECO:0000313" key="2">
    <source>
        <dbReference type="Proteomes" id="UP001234989"/>
    </source>
</evidence>
<dbReference type="Proteomes" id="UP001234989">
    <property type="component" value="Chromosome 10"/>
</dbReference>
<accession>A0AAF0US17</accession>
<proteinExistence type="predicted"/>
<organism evidence="1 2">
    <name type="scientific">Solanum verrucosum</name>
    <dbReference type="NCBI Taxonomy" id="315347"/>
    <lineage>
        <taxon>Eukaryota</taxon>
        <taxon>Viridiplantae</taxon>
        <taxon>Streptophyta</taxon>
        <taxon>Embryophyta</taxon>
        <taxon>Tracheophyta</taxon>
        <taxon>Spermatophyta</taxon>
        <taxon>Magnoliopsida</taxon>
        <taxon>eudicotyledons</taxon>
        <taxon>Gunneridae</taxon>
        <taxon>Pentapetalae</taxon>
        <taxon>asterids</taxon>
        <taxon>lamiids</taxon>
        <taxon>Solanales</taxon>
        <taxon>Solanaceae</taxon>
        <taxon>Solanoideae</taxon>
        <taxon>Solaneae</taxon>
        <taxon>Solanum</taxon>
    </lineage>
</organism>
<sequence>ALTGSFHTVPSIHALFQQHRCDRMAENLGRYGEEMAQVFRDPEQRESVLRWMARQNPETVPYTDGQCRYLGSCGNACCTTGRIILSEIHERAFRRATAFPFLSLIFHFCRESTITIWHCDRLVEGTKNVEVGLIQDYTYPVARVEVHQLQFLP</sequence>
<feature type="non-terminal residue" evidence="1">
    <location>
        <position position="1"/>
    </location>
</feature>
<dbReference type="EMBL" id="CP133621">
    <property type="protein sequence ID" value="WMV50383.1"/>
    <property type="molecule type" value="Genomic_DNA"/>
</dbReference>